<dbReference type="Proteomes" id="UP000054565">
    <property type="component" value="Unassembled WGS sequence"/>
</dbReference>
<name>A0A0J6YF36_COCIT</name>
<protein>
    <submittedName>
        <fullName evidence="2">Uncharacterized protein</fullName>
    </submittedName>
</protein>
<feature type="region of interest" description="Disordered" evidence="1">
    <location>
        <begin position="1"/>
        <end position="27"/>
    </location>
</feature>
<reference evidence="3" key="1">
    <citation type="journal article" date="2010" name="Genome Res.">
        <title>Population genomic sequencing of Coccidioides fungi reveals recent hybridization and transposon control.</title>
        <authorList>
            <person name="Neafsey D.E."/>
            <person name="Barker B.M."/>
            <person name="Sharpton T.J."/>
            <person name="Stajich J.E."/>
            <person name="Park D.J."/>
            <person name="Whiston E."/>
            <person name="Hung C.-Y."/>
            <person name="McMahan C."/>
            <person name="White J."/>
            <person name="Sykes S."/>
            <person name="Heiman D."/>
            <person name="Young S."/>
            <person name="Zeng Q."/>
            <person name="Abouelleil A."/>
            <person name="Aftuck L."/>
            <person name="Bessette D."/>
            <person name="Brown A."/>
            <person name="FitzGerald M."/>
            <person name="Lui A."/>
            <person name="Macdonald J.P."/>
            <person name="Priest M."/>
            <person name="Orbach M.J."/>
            <person name="Galgiani J.N."/>
            <person name="Kirkland T.N."/>
            <person name="Cole G.T."/>
            <person name="Birren B.W."/>
            <person name="Henn M.R."/>
            <person name="Taylor J.W."/>
            <person name="Rounsley S.D."/>
        </authorList>
    </citation>
    <scope>NUCLEOTIDE SEQUENCE [LARGE SCALE GENOMIC DNA]</scope>
    <source>
        <strain evidence="3">RMSCC 2394</strain>
    </source>
</reference>
<organism evidence="2 3">
    <name type="scientific">Coccidioides immitis RMSCC 2394</name>
    <dbReference type="NCBI Taxonomy" id="404692"/>
    <lineage>
        <taxon>Eukaryota</taxon>
        <taxon>Fungi</taxon>
        <taxon>Dikarya</taxon>
        <taxon>Ascomycota</taxon>
        <taxon>Pezizomycotina</taxon>
        <taxon>Eurotiomycetes</taxon>
        <taxon>Eurotiomycetidae</taxon>
        <taxon>Onygenales</taxon>
        <taxon>Onygenaceae</taxon>
        <taxon>Coccidioides</taxon>
    </lineage>
</organism>
<proteinExistence type="predicted"/>
<gene>
    <name evidence="2" type="ORF">CIRG_05981</name>
</gene>
<evidence type="ECO:0000313" key="2">
    <source>
        <dbReference type="EMBL" id="KMP06300.1"/>
    </source>
</evidence>
<dbReference type="EMBL" id="DS028096">
    <property type="protein sequence ID" value="KMP06300.1"/>
    <property type="molecule type" value="Genomic_DNA"/>
</dbReference>
<accession>A0A0J6YF36</accession>
<evidence type="ECO:0000313" key="3">
    <source>
        <dbReference type="Proteomes" id="UP000054565"/>
    </source>
</evidence>
<dbReference type="AlphaFoldDB" id="A0A0J6YF36"/>
<sequence length="108" mass="12675">MKCNSCSPRADYTYATTPPEPEEMTRRLLSWRVRPKKRRIDQSTTEDYHEKFEVFSEMLSSGMGAKGEISTTGNIARMCLMTWLRSSFMELLLWAQRNKTKFERQPNA</sequence>
<evidence type="ECO:0000256" key="1">
    <source>
        <dbReference type="SAM" id="MobiDB-lite"/>
    </source>
</evidence>